<name>W9YAW2_9EURO</name>
<evidence type="ECO:0000313" key="9">
    <source>
        <dbReference type="EMBL" id="EXJ86366.1"/>
    </source>
</evidence>
<evidence type="ECO:0000256" key="1">
    <source>
        <dbReference type="ARBA" id="ARBA00004141"/>
    </source>
</evidence>
<protein>
    <recommendedName>
        <fullName evidence="8">Rhodopsin domain-containing protein</fullName>
    </recommendedName>
</protein>
<feature type="compositionally biased region" description="Low complexity" evidence="6">
    <location>
        <begin position="389"/>
        <end position="402"/>
    </location>
</feature>
<keyword evidence="10" id="KW-1185">Reference proteome</keyword>
<evidence type="ECO:0000313" key="10">
    <source>
        <dbReference type="Proteomes" id="UP000019478"/>
    </source>
</evidence>
<dbReference type="Proteomes" id="UP000019478">
    <property type="component" value="Unassembled WGS sequence"/>
</dbReference>
<sequence length="568" mass="63329">MVDTLHPPPSVIASWPKANYIDPHTRGPALEYVCIIFSAVAVFIVTARVCSRLFITRAPGLDDLLAVIALLFSIAFSVLVIIGNVSYHSGRHVWDIPSNTFVPHRINVWVSMWCYVSAACMIKISVLLFYRRLSVKFSKLFLVATWAGIVYNILYLLAFGLALLLLCDPIYAYWKEFDITWAASHKYRCSSENVALPASAGFSVLGDFYSTLLPLLLIFHLDLPFRQKVALYGLFALGFLAVAAGIVRTVLLYHMLNTDYDFTWVLWETWIWAVVELYVALFAASAPALKPFFRQFFVGTLGSIGQNSRRRWSSQAGKREAEQGGTWVSATSKDRVIMDVEQIGMAYGYVEPESRSSGFLRDIEQDETRHFELRASRDGKIIPMQVYKASASSAERPSSLSSQHERGNSKASPLPDDWPMSPDPTYPPARDRSSPATTSQPSQHPRHPRTPSTAYGTLQGSGRAPRLRAQPRTYHSRPDGFGLNPRSFEDMHDGLASGSKLESPSDSDPGSMDVDERPPWNTIKTSSSLQTKDRGDSDETLNLPRMGSPFGSDVDGIVRSDKIGRQLR</sequence>
<feature type="transmembrane region" description="Helical" evidence="7">
    <location>
        <begin position="270"/>
        <end position="289"/>
    </location>
</feature>
<feature type="region of interest" description="Disordered" evidence="6">
    <location>
        <begin position="387"/>
        <end position="568"/>
    </location>
</feature>
<feature type="compositionally biased region" description="Polar residues" evidence="6">
    <location>
        <begin position="434"/>
        <end position="443"/>
    </location>
</feature>
<evidence type="ECO:0000256" key="3">
    <source>
        <dbReference type="ARBA" id="ARBA00022989"/>
    </source>
</evidence>
<comment type="similarity">
    <text evidence="5">Belongs to the SAT4 family.</text>
</comment>
<feature type="compositionally biased region" description="Polar residues" evidence="6">
    <location>
        <begin position="450"/>
        <end position="460"/>
    </location>
</feature>
<dbReference type="OrthoDB" id="5329176at2759"/>
<proteinExistence type="inferred from homology"/>
<dbReference type="AlphaFoldDB" id="W9YAW2"/>
<accession>W9YAW2</accession>
<dbReference type="InterPro" id="IPR049326">
    <property type="entry name" value="Rhodopsin_dom_fungi"/>
</dbReference>
<feature type="transmembrane region" description="Helical" evidence="7">
    <location>
        <begin position="106"/>
        <end position="129"/>
    </location>
</feature>
<feature type="transmembrane region" description="Helical" evidence="7">
    <location>
        <begin position="141"/>
        <end position="174"/>
    </location>
</feature>
<comment type="caution">
    <text evidence="9">The sequence shown here is derived from an EMBL/GenBank/DDBJ whole genome shotgun (WGS) entry which is preliminary data.</text>
</comment>
<evidence type="ECO:0000256" key="6">
    <source>
        <dbReference type="SAM" id="MobiDB-lite"/>
    </source>
</evidence>
<keyword evidence="3 7" id="KW-1133">Transmembrane helix</keyword>
<dbReference type="GeneID" id="19167445"/>
<dbReference type="Pfam" id="PF20684">
    <property type="entry name" value="Fung_rhodopsin"/>
    <property type="match status" value="1"/>
</dbReference>
<feature type="domain" description="Rhodopsin" evidence="8">
    <location>
        <begin position="47"/>
        <end position="294"/>
    </location>
</feature>
<keyword evidence="2 7" id="KW-0812">Transmembrane</keyword>
<dbReference type="STRING" id="1182542.W9YAW2"/>
<dbReference type="PANTHER" id="PTHR33048:SF129">
    <property type="entry name" value="INTEGRAL MEMBRANE PROTEIN-RELATED"/>
    <property type="match status" value="1"/>
</dbReference>
<keyword evidence="4 7" id="KW-0472">Membrane</keyword>
<evidence type="ECO:0000256" key="5">
    <source>
        <dbReference type="ARBA" id="ARBA00038359"/>
    </source>
</evidence>
<feature type="transmembrane region" description="Helical" evidence="7">
    <location>
        <begin position="63"/>
        <end position="86"/>
    </location>
</feature>
<reference evidence="9 10" key="1">
    <citation type="submission" date="2013-03" db="EMBL/GenBank/DDBJ databases">
        <title>The Genome Sequence of Capronia epimyces CBS 606.96.</title>
        <authorList>
            <consortium name="The Broad Institute Genomics Platform"/>
            <person name="Cuomo C."/>
            <person name="de Hoog S."/>
            <person name="Gorbushina A."/>
            <person name="Walker B."/>
            <person name="Young S.K."/>
            <person name="Zeng Q."/>
            <person name="Gargeya S."/>
            <person name="Fitzgerald M."/>
            <person name="Haas B."/>
            <person name="Abouelleil A."/>
            <person name="Allen A.W."/>
            <person name="Alvarado L."/>
            <person name="Arachchi H.M."/>
            <person name="Berlin A.M."/>
            <person name="Chapman S.B."/>
            <person name="Gainer-Dewar J."/>
            <person name="Goldberg J."/>
            <person name="Griggs A."/>
            <person name="Gujja S."/>
            <person name="Hansen M."/>
            <person name="Howarth C."/>
            <person name="Imamovic A."/>
            <person name="Ireland A."/>
            <person name="Larimer J."/>
            <person name="McCowan C."/>
            <person name="Murphy C."/>
            <person name="Pearson M."/>
            <person name="Poon T.W."/>
            <person name="Priest M."/>
            <person name="Roberts A."/>
            <person name="Saif S."/>
            <person name="Shea T."/>
            <person name="Sisk P."/>
            <person name="Sykes S."/>
            <person name="Wortman J."/>
            <person name="Nusbaum C."/>
            <person name="Birren B."/>
        </authorList>
    </citation>
    <scope>NUCLEOTIDE SEQUENCE [LARGE SCALE GENOMIC DNA]</scope>
    <source>
        <strain evidence="9 10">CBS 606.96</strain>
    </source>
</reference>
<gene>
    <name evidence="9" type="ORF">A1O3_03317</name>
</gene>
<feature type="transmembrane region" description="Helical" evidence="7">
    <location>
        <begin position="29"/>
        <end position="51"/>
    </location>
</feature>
<dbReference type="PANTHER" id="PTHR33048">
    <property type="entry name" value="PTH11-LIKE INTEGRAL MEMBRANE PROTEIN (AFU_ORTHOLOGUE AFUA_5G11245)"/>
    <property type="match status" value="1"/>
</dbReference>
<evidence type="ECO:0000256" key="4">
    <source>
        <dbReference type="ARBA" id="ARBA00023136"/>
    </source>
</evidence>
<dbReference type="RefSeq" id="XP_007731645.1">
    <property type="nucleotide sequence ID" value="XM_007733455.1"/>
</dbReference>
<dbReference type="InterPro" id="IPR052337">
    <property type="entry name" value="SAT4-like"/>
</dbReference>
<organism evidence="9 10">
    <name type="scientific">Capronia epimyces CBS 606.96</name>
    <dbReference type="NCBI Taxonomy" id="1182542"/>
    <lineage>
        <taxon>Eukaryota</taxon>
        <taxon>Fungi</taxon>
        <taxon>Dikarya</taxon>
        <taxon>Ascomycota</taxon>
        <taxon>Pezizomycotina</taxon>
        <taxon>Eurotiomycetes</taxon>
        <taxon>Chaetothyriomycetidae</taxon>
        <taxon>Chaetothyriales</taxon>
        <taxon>Herpotrichiellaceae</taxon>
        <taxon>Capronia</taxon>
    </lineage>
</organism>
<feature type="compositionally biased region" description="Basic and acidic residues" evidence="6">
    <location>
        <begin position="556"/>
        <end position="568"/>
    </location>
</feature>
<evidence type="ECO:0000259" key="8">
    <source>
        <dbReference type="Pfam" id="PF20684"/>
    </source>
</evidence>
<dbReference type="eggNOG" id="ENOG502SNAH">
    <property type="taxonomic scope" value="Eukaryota"/>
</dbReference>
<evidence type="ECO:0000256" key="7">
    <source>
        <dbReference type="SAM" id="Phobius"/>
    </source>
</evidence>
<evidence type="ECO:0000256" key="2">
    <source>
        <dbReference type="ARBA" id="ARBA00022692"/>
    </source>
</evidence>
<comment type="subcellular location">
    <subcellularLocation>
        <location evidence="1">Membrane</location>
        <topology evidence="1">Multi-pass membrane protein</topology>
    </subcellularLocation>
</comment>
<dbReference type="EMBL" id="AMGY01000003">
    <property type="protein sequence ID" value="EXJ86366.1"/>
    <property type="molecule type" value="Genomic_DNA"/>
</dbReference>
<dbReference type="HOGENOM" id="CLU_028200_25_3_1"/>
<feature type="transmembrane region" description="Helical" evidence="7">
    <location>
        <begin position="229"/>
        <end position="250"/>
    </location>
</feature>
<dbReference type="GO" id="GO:0016020">
    <property type="term" value="C:membrane"/>
    <property type="evidence" value="ECO:0007669"/>
    <property type="project" value="UniProtKB-SubCell"/>
</dbReference>